<dbReference type="PROSITE" id="PS51155">
    <property type="entry name" value="CHIT_BIND_RR_2"/>
    <property type="match status" value="1"/>
</dbReference>
<evidence type="ECO:0008006" key="6">
    <source>
        <dbReference type="Google" id="ProtNLM"/>
    </source>
</evidence>
<proteinExistence type="predicted"/>
<evidence type="ECO:0000256" key="3">
    <source>
        <dbReference type="SAM" id="SignalP"/>
    </source>
</evidence>
<sequence>MPSTITQIALLFVVRCAASIPIEPRLTLAEEWTSYSKTDHNGPGTYVFGYDLEDPKTGNIQFRQEEKYDNGTVMGSYGHVDPDGNAIITHYVADENGYRATVENSAGRTLSYPPRTSLNDKLYPNSIETPSPQLISAMQSQENWPSLEDQRTPPKYQTPVVNFQDVNDIQQPTWNYVFGKR</sequence>
<feature type="signal peptide" evidence="3">
    <location>
        <begin position="1"/>
        <end position="19"/>
    </location>
</feature>
<dbReference type="InterPro" id="IPR050468">
    <property type="entry name" value="Cuticle_Struct_Prot"/>
</dbReference>
<dbReference type="PROSITE" id="PS00233">
    <property type="entry name" value="CHIT_BIND_RR_1"/>
    <property type="match status" value="1"/>
</dbReference>
<dbReference type="PANTHER" id="PTHR10380">
    <property type="entry name" value="CUTICLE PROTEIN"/>
    <property type="match status" value="1"/>
</dbReference>
<dbReference type="InterPro" id="IPR000618">
    <property type="entry name" value="Insect_cuticle"/>
</dbReference>
<evidence type="ECO:0000256" key="1">
    <source>
        <dbReference type="ARBA" id="ARBA00022460"/>
    </source>
</evidence>
<gene>
    <name evidence="4" type="ORF">GE061_011958</name>
</gene>
<keyword evidence="1 2" id="KW-0193">Cuticle</keyword>
<dbReference type="AlphaFoldDB" id="A0A8S9XTM0"/>
<dbReference type="GO" id="GO:0008010">
    <property type="term" value="F:structural constituent of chitin-based larval cuticle"/>
    <property type="evidence" value="ECO:0007669"/>
    <property type="project" value="TreeGrafter"/>
</dbReference>
<keyword evidence="3" id="KW-0732">Signal</keyword>
<reference evidence="4" key="1">
    <citation type="journal article" date="2021" name="Mol. Ecol. Resour.">
        <title>Apolygus lucorum genome provides insights into omnivorousness and mesophyll feeding.</title>
        <authorList>
            <person name="Liu Y."/>
            <person name="Liu H."/>
            <person name="Wang H."/>
            <person name="Huang T."/>
            <person name="Liu B."/>
            <person name="Yang B."/>
            <person name="Yin L."/>
            <person name="Li B."/>
            <person name="Zhang Y."/>
            <person name="Zhang S."/>
            <person name="Jiang F."/>
            <person name="Zhang X."/>
            <person name="Ren Y."/>
            <person name="Wang B."/>
            <person name="Wang S."/>
            <person name="Lu Y."/>
            <person name="Wu K."/>
            <person name="Fan W."/>
            <person name="Wang G."/>
        </authorList>
    </citation>
    <scope>NUCLEOTIDE SEQUENCE</scope>
    <source>
        <strain evidence="4">12Hb</strain>
    </source>
</reference>
<dbReference type="PANTHER" id="PTHR10380:SF224">
    <property type="entry name" value="CUTICULAR PROTEIN 12A"/>
    <property type="match status" value="1"/>
</dbReference>
<evidence type="ECO:0000256" key="2">
    <source>
        <dbReference type="PROSITE-ProRule" id="PRU00497"/>
    </source>
</evidence>
<organism evidence="4 5">
    <name type="scientific">Apolygus lucorum</name>
    <name type="common">Small green plant bug</name>
    <name type="synonym">Lygocoris lucorum</name>
    <dbReference type="NCBI Taxonomy" id="248454"/>
    <lineage>
        <taxon>Eukaryota</taxon>
        <taxon>Metazoa</taxon>
        <taxon>Ecdysozoa</taxon>
        <taxon>Arthropoda</taxon>
        <taxon>Hexapoda</taxon>
        <taxon>Insecta</taxon>
        <taxon>Pterygota</taxon>
        <taxon>Neoptera</taxon>
        <taxon>Paraneoptera</taxon>
        <taxon>Hemiptera</taxon>
        <taxon>Heteroptera</taxon>
        <taxon>Panheteroptera</taxon>
        <taxon>Cimicomorpha</taxon>
        <taxon>Miridae</taxon>
        <taxon>Mirini</taxon>
        <taxon>Apolygus</taxon>
    </lineage>
</organism>
<dbReference type="PRINTS" id="PR00947">
    <property type="entry name" value="CUTICLE"/>
</dbReference>
<dbReference type="Pfam" id="PF00379">
    <property type="entry name" value="Chitin_bind_4"/>
    <property type="match status" value="1"/>
</dbReference>
<comment type="caution">
    <text evidence="4">The sequence shown here is derived from an EMBL/GenBank/DDBJ whole genome shotgun (WGS) entry which is preliminary data.</text>
</comment>
<dbReference type="Proteomes" id="UP000466442">
    <property type="component" value="Unassembled WGS sequence"/>
</dbReference>
<dbReference type="InterPro" id="IPR031311">
    <property type="entry name" value="CHIT_BIND_RR_consensus"/>
</dbReference>
<accession>A0A8S9XTM0</accession>
<dbReference type="GO" id="GO:0062129">
    <property type="term" value="C:chitin-based extracellular matrix"/>
    <property type="evidence" value="ECO:0007669"/>
    <property type="project" value="TreeGrafter"/>
</dbReference>
<keyword evidence="5" id="KW-1185">Reference proteome</keyword>
<evidence type="ECO:0000313" key="5">
    <source>
        <dbReference type="Proteomes" id="UP000466442"/>
    </source>
</evidence>
<protein>
    <recommendedName>
        <fullName evidence="6">Cuticle protein 6</fullName>
    </recommendedName>
</protein>
<feature type="chain" id="PRO_5035866403" description="Cuticle protein 6" evidence="3">
    <location>
        <begin position="20"/>
        <end position="181"/>
    </location>
</feature>
<evidence type="ECO:0000313" key="4">
    <source>
        <dbReference type="EMBL" id="KAF6211446.1"/>
    </source>
</evidence>
<dbReference type="EMBL" id="WIXP02000004">
    <property type="protein sequence ID" value="KAF6211446.1"/>
    <property type="molecule type" value="Genomic_DNA"/>
</dbReference>
<name>A0A8S9XTM0_APOLU</name>
<dbReference type="OrthoDB" id="8021718at2759"/>